<name>A0A2I0HI07_PUNGR</name>
<comment type="caution">
    <text evidence="1">The sequence shown here is derived from an EMBL/GenBank/DDBJ whole genome shotgun (WGS) entry which is preliminary data.</text>
</comment>
<reference evidence="1 2" key="1">
    <citation type="submission" date="2017-11" db="EMBL/GenBank/DDBJ databases">
        <title>De-novo sequencing of pomegranate (Punica granatum L.) genome.</title>
        <authorList>
            <person name="Akparov Z."/>
            <person name="Amiraslanov A."/>
            <person name="Hajiyeva S."/>
            <person name="Abbasov M."/>
            <person name="Kaur K."/>
            <person name="Hamwieh A."/>
            <person name="Solovyev V."/>
            <person name="Salamov A."/>
            <person name="Braich B."/>
            <person name="Kosarev P."/>
            <person name="Mahmoud A."/>
            <person name="Hajiyev E."/>
            <person name="Babayeva S."/>
            <person name="Izzatullayeva V."/>
            <person name="Mammadov A."/>
            <person name="Mammadov A."/>
            <person name="Sharifova S."/>
            <person name="Ojaghi J."/>
            <person name="Eynullazada K."/>
            <person name="Bayramov B."/>
            <person name="Abdulazimova A."/>
            <person name="Shahmuradov I."/>
        </authorList>
    </citation>
    <scope>NUCLEOTIDE SEQUENCE [LARGE SCALE GENOMIC DNA]</scope>
    <source>
        <strain evidence="2">cv. AG2017</strain>
        <tissue evidence="1">Leaf</tissue>
    </source>
</reference>
<proteinExistence type="predicted"/>
<feature type="non-terminal residue" evidence="1">
    <location>
        <position position="50"/>
    </location>
</feature>
<evidence type="ECO:0000313" key="1">
    <source>
        <dbReference type="EMBL" id="PKI30966.1"/>
    </source>
</evidence>
<dbReference type="AlphaFoldDB" id="A0A2I0HI07"/>
<accession>A0A2I0HI07</accession>
<keyword evidence="2" id="KW-1185">Reference proteome</keyword>
<sequence>MPGEPSVEVPCGPIWARVEARTGRAPRIGGSPVEEGRPWGRRWRIWAGEG</sequence>
<gene>
    <name evidence="1" type="ORF">CRG98_048643</name>
</gene>
<dbReference type="Proteomes" id="UP000233551">
    <property type="component" value="Unassembled WGS sequence"/>
</dbReference>
<evidence type="ECO:0000313" key="2">
    <source>
        <dbReference type="Proteomes" id="UP000233551"/>
    </source>
</evidence>
<organism evidence="1 2">
    <name type="scientific">Punica granatum</name>
    <name type="common">Pomegranate</name>
    <dbReference type="NCBI Taxonomy" id="22663"/>
    <lineage>
        <taxon>Eukaryota</taxon>
        <taxon>Viridiplantae</taxon>
        <taxon>Streptophyta</taxon>
        <taxon>Embryophyta</taxon>
        <taxon>Tracheophyta</taxon>
        <taxon>Spermatophyta</taxon>
        <taxon>Magnoliopsida</taxon>
        <taxon>eudicotyledons</taxon>
        <taxon>Gunneridae</taxon>
        <taxon>Pentapetalae</taxon>
        <taxon>rosids</taxon>
        <taxon>malvids</taxon>
        <taxon>Myrtales</taxon>
        <taxon>Lythraceae</taxon>
        <taxon>Punica</taxon>
    </lineage>
</organism>
<protein>
    <submittedName>
        <fullName evidence="1">Uncharacterized protein</fullName>
    </submittedName>
</protein>
<dbReference type="EMBL" id="PGOL01017159">
    <property type="protein sequence ID" value="PKI30966.1"/>
    <property type="molecule type" value="Genomic_DNA"/>
</dbReference>